<protein>
    <submittedName>
        <fullName evidence="2">KTI12 chromatin associated homolog</fullName>
    </submittedName>
</protein>
<dbReference type="Ensembl" id="ENSSSCT00070060489.1">
    <property type="protein sequence ID" value="ENSSSCP00070051541.1"/>
    <property type="gene ID" value="ENSSSCG00070030087.1"/>
</dbReference>
<gene>
    <name evidence="2" type="primary">KTI12</name>
</gene>
<sequence>MTTSWRLKRRSTAARRAPRKAFSRAESPYTVASSAPSTAASSTTYTARPSAARARRSSSARRLLPVYGSPQNTTRGIVPGGGHVQLRRQLPGCPSFRRKTEMQTALPASHDSYRTSCCYGNRNSGQLELGPGLSERRGSLEWLPLFI</sequence>
<dbReference type="AlphaFoldDB" id="A0A4X1W578"/>
<evidence type="ECO:0000313" key="3">
    <source>
        <dbReference type="Proteomes" id="UP000314985"/>
    </source>
</evidence>
<evidence type="ECO:0000256" key="1">
    <source>
        <dbReference type="SAM" id="MobiDB-lite"/>
    </source>
</evidence>
<dbReference type="Proteomes" id="UP000314985">
    <property type="component" value="Chromosome 6"/>
</dbReference>
<name>A0A4X1W578_PIG</name>
<evidence type="ECO:0000313" key="2">
    <source>
        <dbReference type="Ensembl" id="ENSSSCP00070051541.1"/>
    </source>
</evidence>
<proteinExistence type="predicted"/>
<reference evidence="2 3" key="1">
    <citation type="submission" date="2017-08" db="EMBL/GenBank/DDBJ databases">
        <title>USMARCv1.0.</title>
        <authorList>
            <person name="Hannum G.I."/>
            <person name="Koren S."/>
            <person name="Schroeder S.G."/>
            <person name="Chin S.C."/>
            <person name="Nonneman D.J."/>
            <person name="Becker S.A."/>
            <person name="Rosen B.D."/>
            <person name="Bickhart D.M."/>
            <person name="Putnam N.H."/>
            <person name="Green R.E."/>
            <person name="Tuggle C.K."/>
            <person name="Liu H."/>
            <person name="Rohrer G.A."/>
            <person name="Warr A."/>
            <person name="Hall R."/>
            <person name="Kim K."/>
            <person name="Hume D.A."/>
            <person name="Talbot R."/>
            <person name="Chow W."/>
            <person name="Howe K."/>
            <person name="Schwartz A.S."/>
            <person name="Watson M."/>
            <person name="Archibald A.L."/>
            <person name="Phillippy A.M."/>
            <person name="Smith T.P.L."/>
        </authorList>
    </citation>
    <scope>NUCLEOTIDE SEQUENCE [LARGE SCALE GENOMIC DNA]</scope>
</reference>
<feature type="compositionally biased region" description="Low complexity" evidence="1">
    <location>
        <begin position="32"/>
        <end position="52"/>
    </location>
</feature>
<reference evidence="2" key="2">
    <citation type="submission" date="2025-08" db="UniProtKB">
        <authorList>
            <consortium name="Ensembl"/>
        </authorList>
    </citation>
    <scope>IDENTIFICATION</scope>
</reference>
<feature type="region of interest" description="Disordered" evidence="1">
    <location>
        <begin position="1"/>
        <end position="89"/>
    </location>
</feature>
<organism evidence="2 3">
    <name type="scientific">Sus scrofa</name>
    <name type="common">Pig</name>
    <dbReference type="NCBI Taxonomy" id="9823"/>
    <lineage>
        <taxon>Eukaryota</taxon>
        <taxon>Metazoa</taxon>
        <taxon>Chordata</taxon>
        <taxon>Craniata</taxon>
        <taxon>Vertebrata</taxon>
        <taxon>Euteleostomi</taxon>
        <taxon>Mammalia</taxon>
        <taxon>Eutheria</taxon>
        <taxon>Laurasiatheria</taxon>
        <taxon>Artiodactyla</taxon>
        <taxon>Suina</taxon>
        <taxon>Suidae</taxon>
        <taxon>Sus</taxon>
    </lineage>
</organism>
<feature type="compositionally biased region" description="Basic residues" evidence="1">
    <location>
        <begin position="1"/>
        <end position="22"/>
    </location>
</feature>
<accession>A0A4X1W578</accession>